<accession>A0A5C3L6G1</accession>
<evidence type="ECO:0000313" key="2">
    <source>
        <dbReference type="EMBL" id="TFK28614.1"/>
    </source>
</evidence>
<proteinExistence type="predicted"/>
<dbReference type="InterPro" id="IPR001251">
    <property type="entry name" value="CRAL-TRIO_dom"/>
</dbReference>
<dbReference type="Pfam" id="PF03765">
    <property type="entry name" value="CRAL_TRIO_N"/>
    <property type="match status" value="1"/>
</dbReference>
<protein>
    <recommendedName>
        <fullName evidence="1">CRAL-TRIO domain-containing protein</fullName>
    </recommendedName>
</protein>
<name>A0A5C3L6G1_COPMA</name>
<dbReference type="STRING" id="230819.A0A5C3L6G1"/>
<feature type="domain" description="CRAL-TRIO" evidence="1">
    <location>
        <begin position="106"/>
        <end position="279"/>
    </location>
</feature>
<organism evidence="2 3">
    <name type="scientific">Coprinopsis marcescibilis</name>
    <name type="common">Agaric fungus</name>
    <name type="synonym">Psathyrella marcescibilis</name>
    <dbReference type="NCBI Taxonomy" id="230819"/>
    <lineage>
        <taxon>Eukaryota</taxon>
        <taxon>Fungi</taxon>
        <taxon>Dikarya</taxon>
        <taxon>Basidiomycota</taxon>
        <taxon>Agaricomycotina</taxon>
        <taxon>Agaricomycetes</taxon>
        <taxon>Agaricomycetidae</taxon>
        <taxon>Agaricales</taxon>
        <taxon>Agaricineae</taxon>
        <taxon>Psathyrellaceae</taxon>
        <taxon>Coprinopsis</taxon>
    </lineage>
</organism>
<dbReference type="Gene3D" id="1.10.8.20">
    <property type="entry name" value="N-terminal domain of phosphatidylinositol transfer protein sec14p"/>
    <property type="match status" value="1"/>
</dbReference>
<dbReference type="InterPro" id="IPR011074">
    <property type="entry name" value="CRAL/TRIO_N_dom"/>
</dbReference>
<dbReference type="AlphaFoldDB" id="A0A5C3L6G1"/>
<dbReference type="SMART" id="SM00516">
    <property type="entry name" value="SEC14"/>
    <property type="match status" value="1"/>
</dbReference>
<dbReference type="SUPFAM" id="SSF52087">
    <property type="entry name" value="CRAL/TRIO domain"/>
    <property type="match status" value="1"/>
</dbReference>
<dbReference type="PANTHER" id="PTHR45657">
    <property type="entry name" value="CRAL-TRIO DOMAIN-CONTAINING PROTEIN YKL091C-RELATED"/>
    <property type="match status" value="1"/>
</dbReference>
<evidence type="ECO:0000313" key="3">
    <source>
        <dbReference type="Proteomes" id="UP000307440"/>
    </source>
</evidence>
<dbReference type="OrthoDB" id="1434354at2759"/>
<dbReference type="EMBL" id="ML210154">
    <property type="protein sequence ID" value="TFK28614.1"/>
    <property type="molecule type" value="Genomic_DNA"/>
</dbReference>
<dbReference type="CDD" id="cd00170">
    <property type="entry name" value="SEC14"/>
    <property type="match status" value="1"/>
</dbReference>
<dbReference type="InterPro" id="IPR036273">
    <property type="entry name" value="CRAL/TRIO_N_dom_sf"/>
</dbReference>
<dbReference type="PANTHER" id="PTHR45657:SF1">
    <property type="entry name" value="CRAL-TRIO DOMAIN-CONTAINING PROTEIN YKL091C-RELATED"/>
    <property type="match status" value="1"/>
</dbReference>
<sequence length="299" mass="34229">MASSAIPQQASASPLPEWITDKNYVPPPGYLGNLTVTQLHCLDKLKRELKEEGKFVEERMDDAMLLRFCRARKFAYDAVKEMLLSAEQWRVDFGVEDIRKNFDFKEKKEVDKYYPQYYHNVDKDGRPVYIEQLGKLDIPALYQLTTQERQLQRLVYEYEKSLSTRVKVCSERAGHPVENFCTILDLYNVSLANFYRVKDFVFQASGIGQNRYPETMGKFYIINAPWAFTAVWAVIKGWLDPVTVAKIQILGSGYKDELLKQIPAESLPKEFGGKCECPGGCSMSDTGPWNEAKPVESSA</sequence>
<gene>
    <name evidence="2" type="ORF">FA15DRAFT_665061</name>
</gene>
<dbReference type="Proteomes" id="UP000307440">
    <property type="component" value="Unassembled WGS sequence"/>
</dbReference>
<dbReference type="Gene3D" id="3.40.525.10">
    <property type="entry name" value="CRAL-TRIO lipid binding domain"/>
    <property type="match status" value="1"/>
</dbReference>
<dbReference type="PROSITE" id="PS50191">
    <property type="entry name" value="CRAL_TRIO"/>
    <property type="match status" value="1"/>
</dbReference>
<dbReference type="Pfam" id="PF00650">
    <property type="entry name" value="CRAL_TRIO"/>
    <property type="match status" value="1"/>
</dbReference>
<keyword evidence="3" id="KW-1185">Reference proteome</keyword>
<dbReference type="PRINTS" id="PR00180">
    <property type="entry name" value="CRETINALDHBP"/>
</dbReference>
<dbReference type="SUPFAM" id="SSF46938">
    <property type="entry name" value="CRAL/TRIO N-terminal domain"/>
    <property type="match status" value="1"/>
</dbReference>
<dbReference type="SMART" id="SM01100">
    <property type="entry name" value="CRAL_TRIO_N"/>
    <property type="match status" value="1"/>
</dbReference>
<dbReference type="InterPro" id="IPR036865">
    <property type="entry name" value="CRAL-TRIO_dom_sf"/>
</dbReference>
<dbReference type="InterPro" id="IPR051026">
    <property type="entry name" value="PI/PC_transfer"/>
</dbReference>
<reference evidence="2 3" key="1">
    <citation type="journal article" date="2019" name="Nat. Ecol. Evol.">
        <title>Megaphylogeny resolves global patterns of mushroom evolution.</title>
        <authorList>
            <person name="Varga T."/>
            <person name="Krizsan K."/>
            <person name="Foldi C."/>
            <person name="Dima B."/>
            <person name="Sanchez-Garcia M."/>
            <person name="Sanchez-Ramirez S."/>
            <person name="Szollosi G.J."/>
            <person name="Szarkandi J.G."/>
            <person name="Papp V."/>
            <person name="Albert L."/>
            <person name="Andreopoulos W."/>
            <person name="Angelini C."/>
            <person name="Antonin V."/>
            <person name="Barry K.W."/>
            <person name="Bougher N.L."/>
            <person name="Buchanan P."/>
            <person name="Buyck B."/>
            <person name="Bense V."/>
            <person name="Catcheside P."/>
            <person name="Chovatia M."/>
            <person name="Cooper J."/>
            <person name="Damon W."/>
            <person name="Desjardin D."/>
            <person name="Finy P."/>
            <person name="Geml J."/>
            <person name="Haridas S."/>
            <person name="Hughes K."/>
            <person name="Justo A."/>
            <person name="Karasinski D."/>
            <person name="Kautmanova I."/>
            <person name="Kiss B."/>
            <person name="Kocsube S."/>
            <person name="Kotiranta H."/>
            <person name="LaButti K.M."/>
            <person name="Lechner B.E."/>
            <person name="Liimatainen K."/>
            <person name="Lipzen A."/>
            <person name="Lukacs Z."/>
            <person name="Mihaltcheva S."/>
            <person name="Morgado L.N."/>
            <person name="Niskanen T."/>
            <person name="Noordeloos M.E."/>
            <person name="Ohm R.A."/>
            <person name="Ortiz-Santana B."/>
            <person name="Ovrebo C."/>
            <person name="Racz N."/>
            <person name="Riley R."/>
            <person name="Savchenko A."/>
            <person name="Shiryaev A."/>
            <person name="Soop K."/>
            <person name="Spirin V."/>
            <person name="Szebenyi C."/>
            <person name="Tomsovsky M."/>
            <person name="Tulloss R.E."/>
            <person name="Uehling J."/>
            <person name="Grigoriev I.V."/>
            <person name="Vagvolgyi C."/>
            <person name="Papp T."/>
            <person name="Martin F.M."/>
            <person name="Miettinen O."/>
            <person name="Hibbett D.S."/>
            <person name="Nagy L.G."/>
        </authorList>
    </citation>
    <scope>NUCLEOTIDE SEQUENCE [LARGE SCALE GENOMIC DNA]</scope>
    <source>
        <strain evidence="2 3">CBS 121175</strain>
    </source>
</reference>
<evidence type="ECO:0000259" key="1">
    <source>
        <dbReference type="PROSITE" id="PS50191"/>
    </source>
</evidence>